<evidence type="ECO:0000313" key="4">
    <source>
        <dbReference type="Proteomes" id="UP000831782"/>
    </source>
</evidence>
<dbReference type="Proteomes" id="UP000831782">
    <property type="component" value="Chromosome"/>
</dbReference>
<evidence type="ECO:0000313" key="3">
    <source>
        <dbReference type="EMBL" id="UOQ46895.1"/>
    </source>
</evidence>
<sequence>MNQATPLQDSNRLPWIDTARGFAIFGIFMVNLASFHAPYFMYGNGRNYWGTGEAGLWQVILDIFFQASFYSLFSFLFGFGAQIIYENLQKKHVASPRKWLIRRFAILLVIGLLHAFLIWYGDILITYAVIGFLLLLFLRRSNRTILAWSFSLLLIPVLLYSGLLFLASFIENIENLSDQEAIAAAFQHYGDGSWNEIIRQNAIDWFHGNSPMNFILVLLNILPIFLLGLLFARNKWLHDIEQYQKILKRWWIASFVIFMLCKVGPYALGNPIWLSLIQDEFGGTASAIFYMITIAFSYRYVKTLFDLIGYVGKMALTNYILQSLIGIILFYSFGFGLYGELSPWQTFFVGIIVYPLQVLFSYLWLKRYKRGPIEWLWRSLIYQKKLTNKRSTGGGQKDEQTANS</sequence>
<name>A0ABY4ESG4_9BACI</name>
<organism evidence="3 4">
    <name type="scientific">Gracilibacillus caseinilyticus</name>
    <dbReference type="NCBI Taxonomy" id="2932256"/>
    <lineage>
        <taxon>Bacteria</taxon>
        <taxon>Bacillati</taxon>
        <taxon>Bacillota</taxon>
        <taxon>Bacilli</taxon>
        <taxon>Bacillales</taxon>
        <taxon>Bacillaceae</taxon>
        <taxon>Gracilibacillus</taxon>
    </lineage>
</organism>
<feature type="transmembrane region" description="Helical" evidence="1">
    <location>
        <begin position="281"/>
        <end position="298"/>
    </location>
</feature>
<reference evidence="3 4" key="1">
    <citation type="submission" date="2022-04" db="EMBL/GenBank/DDBJ databases">
        <title>Gracilibacillus sp. isolated from saltern.</title>
        <authorList>
            <person name="Won M."/>
            <person name="Lee C.-M."/>
            <person name="Woen H.-Y."/>
            <person name="Kwon S.-W."/>
        </authorList>
    </citation>
    <scope>NUCLEOTIDE SEQUENCE [LARGE SCALE GENOMIC DNA]</scope>
    <source>
        <strain evidence="3 4">SSWR10-1</strain>
    </source>
</reference>
<feature type="transmembrane region" description="Helical" evidence="1">
    <location>
        <begin position="344"/>
        <end position="365"/>
    </location>
</feature>
<dbReference type="InterPro" id="IPR052529">
    <property type="entry name" value="Bact_Transport_Assoc"/>
</dbReference>
<accession>A0ABY4ESG4</accession>
<dbReference type="Pfam" id="PF04235">
    <property type="entry name" value="DUF418"/>
    <property type="match status" value="1"/>
</dbReference>
<feature type="transmembrane region" description="Helical" evidence="1">
    <location>
        <begin position="54"/>
        <end position="79"/>
    </location>
</feature>
<evidence type="ECO:0000259" key="2">
    <source>
        <dbReference type="Pfam" id="PF04235"/>
    </source>
</evidence>
<feature type="transmembrane region" description="Helical" evidence="1">
    <location>
        <begin position="251"/>
        <end position="269"/>
    </location>
</feature>
<proteinExistence type="predicted"/>
<dbReference type="InterPro" id="IPR007349">
    <property type="entry name" value="DUF418"/>
</dbReference>
<protein>
    <submittedName>
        <fullName evidence="3">DUF418 domain-containing protein</fullName>
    </submittedName>
</protein>
<feature type="domain" description="DUF418" evidence="2">
    <location>
        <begin position="231"/>
        <end position="383"/>
    </location>
</feature>
<dbReference type="PANTHER" id="PTHR30590">
    <property type="entry name" value="INNER MEMBRANE PROTEIN"/>
    <property type="match status" value="1"/>
</dbReference>
<keyword evidence="4" id="KW-1185">Reference proteome</keyword>
<dbReference type="PANTHER" id="PTHR30590:SF2">
    <property type="entry name" value="INNER MEMBRANE PROTEIN"/>
    <property type="match status" value="1"/>
</dbReference>
<feature type="transmembrane region" description="Helical" evidence="1">
    <location>
        <begin position="319"/>
        <end position="338"/>
    </location>
</feature>
<keyword evidence="1" id="KW-0472">Membrane</keyword>
<feature type="transmembrane region" description="Helical" evidence="1">
    <location>
        <begin position="123"/>
        <end position="138"/>
    </location>
</feature>
<feature type="transmembrane region" description="Helical" evidence="1">
    <location>
        <begin position="100"/>
        <end position="117"/>
    </location>
</feature>
<feature type="transmembrane region" description="Helical" evidence="1">
    <location>
        <begin position="21"/>
        <end position="42"/>
    </location>
</feature>
<keyword evidence="1" id="KW-1133">Transmembrane helix</keyword>
<keyword evidence="1" id="KW-0812">Transmembrane</keyword>
<dbReference type="EMBL" id="CP095072">
    <property type="protein sequence ID" value="UOQ46895.1"/>
    <property type="molecule type" value="Genomic_DNA"/>
</dbReference>
<dbReference type="RefSeq" id="WP_244715480.1">
    <property type="nucleotide sequence ID" value="NZ_CP095072.1"/>
</dbReference>
<feature type="transmembrane region" description="Helical" evidence="1">
    <location>
        <begin position="214"/>
        <end position="231"/>
    </location>
</feature>
<feature type="transmembrane region" description="Helical" evidence="1">
    <location>
        <begin position="145"/>
        <end position="170"/>
    </location>
</feature>
<evidence type="ECO:0000256" key="1">
    <source>
        <dbReference type="SAM" id="Phobius"/>
    </source>
</evidence>
<gene>
    <name evidence="3" type="ORF">MUN88_12415</name>
</gene>